<feature type="transmembrane region" description="Helical" evidence="1">
    <location>
        <begin position="16"/>
        <end position="37"/>
    </location>
</feature>
<gene>
    <name evidence="2" type="ORF">H9L19_07855</name>
</gene>
<dbReference type="AlphaFoldDB" id="A0A7G9T590"/>
<sequence>MKSRQNINKPKRYRSAVLTIIFLLLGLIIGFTVNTFLNGKNSGFQTSQSSTATMVKNLEKVDQHVFLNVGIQDIETRQNNLKIPWTKIGVPLTEKKAIIILNYDAKLGIKKPVTINYDEQNKKLAIMVPKFDVIGVDLDAKNPYQLYDSRGNILSATTKNVDTGRLVSQALSNDKQAHYLKTYTTMIQESARDYYTTLFTSTAKDLSVTVNFE</sequence>
<proteinExistence type="predicted"/>
<evidence type="ECO:0000313" key="3">
    <source>
        <dbReference type="Proteomes" id="UP000515800"/>
    </source>
</evidence>
<keyword evidence="1" id="KW-0472">Membrane</keyword>
<evidence type="ECO:0000313" key="2">
    <source>
        <dbReference type="EMBL" id="QNN75265.1"/>
    </source>
</evidence>
<name>A0A7G9T590_9LACO</name>
<protein>
    <submittedName>
        <fullName evidence="2">Phosphoribosylglycinamide synthetase</fullName>
    </submittedName>
</protein>
<keyword evidence="1" id="KW-0812">Transmembrane</keyword>
<keyword evidence="1" id="KW-1133">Transmembrane helix</keyword>
<reference evidence="2 3" key="1">
    <citation type="submission" date="2020-08" db="EMBL/GenBank/DDBJ databases">
        <title>Genome sequence of Weissella diestrammenae KACC 16890T.</title>
        <authorList>
            <person name="Hyun D.-W."/>
            <person name="Bae J.-W."/>
        </authorList>
    </citation>
    <scope>NUCLEOTIDE SEQUENCE [LARGE SCALE GENOMIC DNA]</scope>
    <source>
        <strain evidence="2 3">KACC 16890</strain>
    </source>
</reference>
<evidence type="ECO:0000256" key="1">
    <source>
        <dbReference type="SAM" id="Phobius"/>
    </source>
</evidence>
<dbReference type="EMBL" id="CP060724">
    <property type="protein sequence ID" value="QNN75265.1"/>
    <property type="molecule type" value="Genomic_DNA"/>
</dbReference>
<dbReference type="KEGG" id="wdi:H9L19_07855"/>
<dbReference type="Proteomes" id="UP000515800">
    <property type="component" value="Chromosome"/>
</dbReference>
<dbReference type="RefSeq" id="WP_187529099.1">
    <property type="nucleotide sequence ID" value="NZ_CP060724.1"/>
</dbReference>
<accession>A0A7G9T590</accession>
<keyword evidence="3" id="KW-1185">Reference proteome</keyword>
<organism evidence="2 3">
    <name type="scientific">Weissella diestrammenae</name>
    <dbReference type="NCBI Taxonomy" id="1162633"/>
    <lineage>
        <taxon>Bacteria</taxon>
        <taxon>Bacillati</taxon>
        <taxon>Bacillota</taxon>
        <taxon>Bacilli</taxon>
        <taxon>Lactobacillales</taxon>
        <taxon>Lactobacillaceae</taxon>
        <taxon>Weissella</taxon>
    </lineage>
</organism>